<gene>
    <name evidence="2" type="ORF">HCJ92_21795</name>
</gene>
<dbReference type="GO" id="GO:0016301">
    <property type="term" value="F:kinase activity"/>
    <property type="evidence" value="ECO:0007669"/>
    <property type="project" value="UniProtKB-KW"/>
</dbReference>
<dbReference type="EMBL" id="JAAVJB010000292">
    <property type="protein sequence ID" value="NJP68849.1"/>
    <property type="molecule type" value="Genomic_DNA"/>
</dbReference>
<keyword evidence="1" id="KW-0812">Transmembrane</keyword>
<feature type="transmembrane region" description="Helical" evidence="1">
    <location>
        <begin position="27"/>
        <end position="47"/>
    </location>
</feature>
<name>A0ABX1AP55_9ACTN</name>
<evidence type="ECO:0000313" key="3">
    <source>
        <dbReference type="Proteomes" id="UP000746503"/>
    </source>
</evidence>
<feature type="non-terminal residue" evidence="2">
    <location>
        <position position="1"/>
    </location>
</feature>
<keyword evidence="1" id="KW-0472">Membrane</keyword>
<sequence>ALAAAAAGAVQTAVGLALVVRADAPGVPGTLGAVVLPSGVVAAAWALGRRHGRRARAAREAREARITDVTGAAVREAWAERNRITDGLETTVLARTAAMVGEARDGRLVETAERAREALGAMRALLDREGATAEYAERRPQPTLSALDLLVRQSRAAGRHVRVHAEDGVLRQLPPAVDLAAYRAVETLLSAAGDRPVELSFLRDRETLVLRATGPGAASGKRRAELEACAVALRGSYRAARGGAAELRLPLVTVVPDRAADSTGAGDDRP</sequence>
<keyword evidence="1" id="KW-1133">Transmembrane helix</keyword>
<keyword evidence="3" id="KW-1185">Reference proteome</keyword>
<protein>
    <submittedName>
        <fullName evidence="2">Histidine kinase</fullName>
    </submittedName>
</protein>
<evidence type="ECO:0000256" key="1">
    <source>
        <dbReference type="SAM" id="Phobius"/>
    </source>
</evidence>
<organism evidence="2 3">
    <name type="scientific">Streptomyces spiramenti</name>
    <dbReference type="NCBI Taxonomy" id="2720606"/>
    <lineage>
        <taxon>Bacteria</taxon>
        <taxon>Bacillati</taxon>
        <taxon>Actinomycetota</taxon>
        <taxon>Actinomycetes</taxon>
        <taxon>Kitasatosporales</taxon>
        <taxon>Streptomycetaceae</taxon>
        <taxon>Streptomyces</taxon>
    </lineage>
</organism>
<proteinExistence type="predicted"/>
<keyword evidence="2" id="KW-0418">Kinase</keyword>
<evidence type="ECO:0000313" key="2">
    <source>
        <dbReference type="EMBL" id="NJP68849.1"/>
    </source>
</evidence>
<keyword evidence="2" id="KW-0808">Transferase</keyword>
<accession>A0ABX1AP55</accession>
<dbReference type="Proteomes" id="UP000746503">
    <property type="component" value="Unassembled WGS sequence"/>
</dbReference>
<comment type="caution">
    <text evidence="2">The sequence shown here is derived from an EMBL/GenBank/DDBJ whole genome shotgun (WGS) entry which is preliminary data.</text>
</comment>
<reference evidence="2 3" key="1">
    <citation type="submission" date="2020-03" db="EMBL/GenBank/DDBJ databases">
        <title>Draft genome of Streptomyces sp. ventii, isolated from the Axial Seamount in the Pacific Ocean, and resequencing of the two type strains Streptomyces lonarensis strain NCL 716 and Streptomyces bohaiensis strain 11A07.</title>
        <authorList>
            <person name="Loughran R.M."/>
            <person name="Pfannmuller K.M."/>
            <person name="Wasson B.J."/>
            <person name="Deadmond M.C."/>
            <person name="Paddock B.E."/>
            <person name="Koyack M.J."/>
            <person name="Gallegos D.A."/>
            <person name="Mitchell E.A."/>
            <person name="Ushijima B."/>
            <person name="Saw J.H."/>
            <person name="Mcphail K.L."/>
            <person name="Videau P."/>
        </authorList>
    </citation>
    <scope>NUCLEOTIDE SEQUENCE [LARGE SCALE GENOMIC DNA]</scope>
    <source>
        <strain evidence="3">5675061</strain>
    </source>
</reference>